<keyword evidence="2" id="KW-0539">Nucleus</keyword>
<dbReference type="Proteomes" id="UP000789831">
    <property type="component" value="Unassembled WGS sequence"/>
</dbReference>
<dbReference type="SMART" id="SM00353">
    <property type="entry name" value="HLH"/>
    <property type="match status" value="1"/>
</dbReference>
<comment type="caution">
    <text evidence="5">The sequence shown here is derived from an EMBL/GenBank/DDBJ whole genome shotgun (WGS) entry which is preliminary data.</text>
</comment>
<dbReference type="GO" id="GO:0045944">
    <property type="term" value="P:positive regulation of transcription by RNA polymerase II"/>
    <property type="evidence" value="ECO:0007669"/>
    <property type="project" value="TreeGrafter"/>
</dbReference>
<dbReference type="PANTHER" id="PTHR10328">
    <property type="entry name" value="PROTEIN MAX MYC-ASSOCIATED FACTOR X"/>
    <property type="match status" value="1"/>
</dbReference>
<evidence type="ECO:0000256" key="2">
    <source>
        <dbReference type="ARBA" id="ARBA00023242"/>
    </source>
</evidence>
<evidence type="ECO:0000313" key="5">
    <source>
        <dbReference type="EMBL" id="CAG8528690.1"/>
    </source>
</evidence>
<dbReference type="SUPFAM" id="SSF47459">
    <property type="entry name" value="HLH, helix-loop-helix DNA-binding domain"/>
    <property type="match status" value="1"/>
</dbReference>
<evidence type="ECO:0000256" key="3">
    <source>
        <dbReference type="SAM" id="MobiDB-lite"/>
    </source>
</evidence>
<feature type="compositionally biased region" description="Acidic residues" evidence="3">
    <location>
        <begin position="473"/>
        <end position="486"/>
    </location>
</feature>
<dbReference type="GO" id="GO:0046983">
    <property type="term" value="F:protein dimerization activity"/>
    <property type="evidence" value="ECO:0007669"/>
    <property type="project" value="InterPro"/>
</dbReference>
<sequence>MEDTEQEYIETMEVSIPFHMLPTPEGSDNSGGAGLILSPYDMMSTSGHVYAEDIFHEEDCLFQLEPAVLSGTSAPTYTHSYLTNTLLSPQSSPTLSPDVNISSTTTNSFSRQNNNISKSMLFRNNNNSSNGHYQHRYTPMKPKSMSTNSIMSSASGPPYNPATVSNMMAAVSAAQQRQNHLQTATNKSLNKQIFISPSLPPQSPSSNNQQQKATLVMTPAVSTQPLLFISPNGMGSITLSPVMTPTIGSGSSSGGSAAAVSSNNNSSPGSGRKSNRQNTNSLSPVALGPTAAQTRSPQALKPTISPNLKPKLSGALADEVAEQLAQKSNYQNILEGTAQSLGISYSSDLQSSLESRRTTHKAAEQKRRDSLKQCFDELKRVVPYKSMLGKNIIIANSNNDDGDNSSSGGGGKNGDGTMKNVSKLFLLKRAHDHIVELQEQNKDKDNIIAKLMKELETCKGKSSNNNNNNQTDETMDGLLEDGESEF</sequence>
<dbReference type="EMBL" id="CAJVPL010000775">
    <property type="protein sequence ID" value="CAG8528690.1"/>
    <property type="molecule type" value="Genomic_DNA"/>
</dbReference>
<dbReference type="GO" id="GO:0003700">
    <property type="term" value="F:DNA-binding transcription factor activity"/>
    <property type="evidence" value="ECO:0007669"/>
    <property type="project" value="TreeGrafter"/>
</dbReference>
<feature type="region of interest" description="Disordered" evidence="3">
    <location>
        <begin position="194"/>
        <end position="214"/>
    </location>
</feature>
<feature type="region of interest" description="Disordered" evidence="3">
    <location>
        <begin position="395"/>
        <end position="416"/>
    </location>
</feature>
<evidence type="ECO:0000259" key="4">
    <source>
        <dbReference type="PROSITE" id="PS50888"/>
    </source>
</evidence>
<name>A0A9N9ADS8_9GLOM</name>
<keyword evidence="6" id="KW-1185">Reference proteome</keyword>
<feature type="domain" description="BHLH" evidence="4">
    <location>
        <begin position="355"/>
        <end position="437"/>
    </location>
</feature>
<dbReference type="InterPro" id="IPR036638">
    <property type="entry name" value="HLH_DNA-bd_sf"/>
</dbReference>
<dbReference type="Gene3D" id="4.10.280.10">
    <property type="entry name" value="Helix-loop-helix DNA-binding domain"/>
    <property type="match status" value="1"/>
</dbReference>
<evidence type="ECO:0000313" key="6">
    <source>
        <dbReference type="Proteomes" id="UP000789831"/>
    </source>
</evidence>
<organism evidence="5 6">
    <name type="scientific">Ambispora gerdemannii</name>
    <dbReference type="NCBI Taxonomy" id="144530"/>
    <lineage>
        <taxon>Eukaryota</taxon>
        <taxon>Fungi</taxon>
        <taxon>Fungi incertae sedis</taxon>
        <taxon>Mucoromycota</taxon>
        <taxon>Glomeromycotina</taxon>
        <taxon>Glomeromycetes</taxon>
        <taxon>Archaeosporales</taxon>
        <taxon>Ambisporaceae</taxon>
        <taxon>Ambispora</taxon>
    </lineage>
</organism>
<dbReference type="Pfam" id="PF00010">
    <property type="entry name" value="HLH"/>
    <property type="match status" value="1"/>
</dbReference>
<gene>
    <name evidence="5" type="ORF">AGERDE_LOCUS5602</name>
</gene>
<dbReference type="GO" id="GO:0090575">
    <property type="term" value="C:RNA polymerase II transcription regulator complex"/>
    <property type="evidence" value="ECO:0007669"/>
    <property type="project" value="TreeGrafter"/>
</dbReference>
<protein>
    <submittedName>
        <fullName evidence="5">3749_t:CDS:1</fullName>
    </submittedName>
</protein>
<accession>A0A9N9ADS8</accession>
<feature type="non-terminal residue" evidence="5">
    <location>
        <position position="486"/>
    </location>
</feature>
<dbReference type="PROSITE" id="PS50888">
    <property type="entry name" value="BHLH"/>
    <property type="match status" value="1"/>
</dbReference>
<dbReference type="AlphaFoldDB" id="A0A9N9ADS8"/>
<proteinExistence type="predicted"/>
<dbReference type="GO" id="GO:0003677">
    <property type="term" value="F:DNA binding"/>
    <property type="evidence" value="ECO:0007669"/>
    <property type="project" value="UniProtKB-KW"/>
</dbReference>
<evidence type="ECO:0000256" key="1">
    <source>
        <dbReference type="ARBA" id="ARBA00023125"/>
    </source>
</evidence>
<dbReference type="OrthoDB" id="5344169at2759"/>
<feature type="compositionally biased region" description="Low complexity" evidence="3">
    <location>
        <begin position="248"/>
        <end position="271"/>
    </location>
</feature>
<dbReference type="InterPro" id="IPR011598">
    <property type="entry name" value="bHLH_dom"/>
</dbReference>
<feature type="region of interest" description="Disordered" evidence="3">
    <location>
        <begin position="247"/>
        <end position="307"/>
    </location>
</feature>
<reference evidence="5" key="1">
    <citation type="submission" date="2021-06" db="EMBL/GenBank/DDBJ databases">
        <authorList>
            <person name="Kallberg Y."/>
            <person name="Tangrot J."/>
            <person name="Rosling A."/>
        </authorList>
    </citation>
    <scope>NUCLEOTIDE SEQUENCE</scope>
    <source>
        <strain evidence="5">MT106</strain>
    </source>
</reference>
<keyword evidence="1" id="KW-0238">DNA-binding</keyword>
<dbReference type="PANTHER" id="PTHR10328:SF15">
    <property type="entry name" value="BHLH TRANSCRIPTION FACTOR"/>
    <property type="match status" value="1"/>
</dbReference>
<feature type="region of interest" description="Disordered" evidence="3">
    <location>
        <begin position="457"/>
        <end position="486"/>
    </location>
</feature>